<gene>
    <name evidence="1" type="ORF">DDZ13_15265</name>
</gene>
<evidence type="ECO:0000313" key="1">
    <source>
        <dbReference type="EMBL" id="PXA02800.1"/>
    </source>
</evidence>
<sequence>MKIAFAAFIALIVGLVIGTQFTKKQKEGKVSGEMIETLEAIIEVIGPMNKEEVEEILVLVQNFNENAIQDLDTMNLWRAVTANQILLIEKEEGIEAAREHARYLINYFRDAYEEGMRLGNWEELADNLYTKTTESEPVGIVNDEAAPHRD</sequence>
<dbReference type="EMBL" id="QHJQ01000032">
    <property type="protein sequence ID" value="PXA02800.1"/>
    <property type="molecule type" value="Genomic_DNA"/>
</dbReference>
<name>A0A317ZCU1_9BACT</name>
<comment type="caution">
    <text evidence="1">The sequence shown here is derived from an EMBL/GenBank/DDBJ whole genome shotgun (WGS) entry which is preliminary data.</text>
</comment>
<keyword evidence="2" id="KW-1185">Reference proteome</keyword>
<evidence type="ECO:0000313" key="2">
    <source>
        <dbReference type="Proteomes" id="UP000247099"/>
    </source>
</evidence>
<protein>
    <submittedName>
        <fullName evidence="1">Uncharacterized protein</fullName>
    </submittedName>
</protein>
<dbReference type="Proteomes" id="UP000247099">
    <property type="component" value="Unassembled WGS sequence"/>
</dbReference>
<dbReference type="AlphaFoldDB" id="A0A317ZCU1"/>
<accession>A0A317ZCU1</accession>
<organism evidence="1 2">
    <name type="scientific">Coraliomargarita sinensis</name>
    <dbReference type="NCBI Taxonomy" id="2174842"/>
    <lineage>
        <taxon>Bacteria</taxon>
        <taxon>Pseudomonadati</taxon>
        <taxon>Verrucomicrobiota</taxon>
        <taxon>Opitutia</taxon>
        <taxon>Puniceicoccales</taxon>
        <taxon>Coraliomargaritaceae</taxon>
        <taxon>Coraliomargarita</taxon>
    </lineage>
</organism>
<dbReference type="RefSeq" id="WP_110132324.1">
    <property type="nucleotide sequence ID" value="NZ_QHJQ01000032.1"/>
</dbReference>
<dbReference type="InParanoid" id="A0A317ZCU1"/>
<proteinExistence type="predicted"/>
<reference evidence="1 2" key="1">
    <citation type="submission" date="2018-05" db="EMBL/GenBank/DDBJ databases">
        <title>Coraliomargarita sinensis sp. nov., isolated from a marine solar saltern.</title>
        <authorList>
            <person name="Zhou L.Y."/>
        </authorList>
    </citation>
    <scope>NUCLEOTIDE SEQUENCE [LARGE SCALE GENOMIC DNA]</scope>
    <source>
        <strain evidence="1 2">WN38</strain>
    </source>
</reference>